<name>A0A1R0IVP1_SULTH</name>
<evidence type="ECO:0000256" key="6">
    <source>
        <dbReference type="SAM" id="Phobius"/>
    </source>
</evidence>
<reference evidence="8 9" key="1">
    <citation type="journal article" date="2014" name="BMC Genomics">
        <title>Comparison of environmental and isolate Sulfobacillus genomes reveals diverse carbon, sulfur, nitrogen, and hydrogen metabolisms.</title>
        <authorList>
            <person name="Justice N.B."/>
            <person name="Norman A."/>
            <person name="Brown C.T."/>
            <person name="Singh A."/>
            <person name="Thomas B.C."/>
            <person name="Banfield J.F."/>
        </authorList>
    </citation>
    <scope>NUCLEOTIDE SEQUENCE [LARGE SCALE GENOMIC DNA]</scope>
    <source>
        <strain evidence="8">AMDSBA5</strain>
    </source>
</reference>
<dbReference type="SUPFAM" id="SSF109755">
    <property type="entry name" value="PhoU-like"/>
    <property type="match status" value="1"/>
</dbReference>
<evidence type="ECO:0000259" key="7">
    <source>
        <dbReference type="Pfam" id="PF01895"/>
    </source>
</evidence>
<dbReference type="RefSeq" id="WP_076005281.1">
    <property type="nucleotide sequence ID" value="NZ_MDZD01000021.1"/>
</dbReference>
<dbReference type="Proteomes" id="UP000242705">
    <property type="component" value="Unassembled WGS sequence"/>
</dbReference>
<organism evidence="8 9">
    <name type="scientific">Sulfobacillus thermosulfidooxidans</name>
    <dbReference type="NCBI Taxonomy" id="28034"/>
    <lineage>
        <taxon>Bacteria</taxon>
        <taxon>Bacillati</taxon>
        <taxon>Bacillota</taxon>
        <taxon>Clostridia</taxon>
        <taxon>Eubacteriales</taxon>
        <taxon>Clostridiales Family XVII. Incertae Sedis</taxon>
        <taxon>Sulfobacillus</taxon>
    </lineage>
</organism>
<dbReference type="EMBL" id="PXYX01000008">
    <property type="protein sequence ID" value="PSR28101.1"/>
    <property type="molecule type" value="Genomic_DNA"/>
</dbReference>
<feature type="transmembrane region" description="Helical" evidence="6">
    <location>
        <begin position="282"/>
        <end position="303"/>
    </location>
</feature>
<feature type="transmembrane region" description="Helical" evidence="6">
    <location>
        <begin position="129"/>
        <end position="152"/>
    </location>
</feature>
<protein>
    <submittedName>
        <fullName evidence="8">Na/Pi cotransporter family protein</fullName>
    </submittedName>
</protein>
<comment type="caution">
    <text evidence="8">The sequence shown here is derived from an EMBL/GenBank/DDBJ whole genome shotgun (WGS) entry which is preliminary data.</text>
</comment>
<dbReference type="AlphaFoldDB" id="A0A1R0IVP1"/>
<dbReference type="InterPro" id="IPR038078">
    <property type="entry name" value="PhoU-like_sf"/>
</dbReference>
<dbReference type="GO" id="GO:0044341">
    <property type="term" value="P:sodium-dependent phosphate transport"/>
    <property type="evidence" value="ECO:0007669"/>
    <property type="project" value="InterPro"/>
</dbReference>
<dbReference type="GO" id="GO:0005886">
    <property type="term" value="C:plasma membrane"/>
    <property type="evidence" value="ECO:0007669"/>
    <property type="project" value="UniProtKB-SubCell"/>
</dbReference>
<accession>A0A1R0IVP1</accession>
<comment type="subcellular location">
    <subcellularLocation>
        <location evidence="1">Cell membrane</location>
        <topology evidence="1">Multi-pass membrane protein</topology>
    </subcellularLocation>
</comment>
<feature type="transmembrane region" description="Helical" evidence="6">
    <location>
        <begin position="211"/>
        <end position="231"/>
    </location>
</feature>
<evidence type="ECO:0000313" key="8">
    <source>
        <dbReference type="EMBL" id="PSR28101.1"/>
    </source>
</evidence>
<keyword evidence="5 6" id="KW-0472">Membrane</keyword>
<keyword evidence="4 6" id="KW-1133">Transmembrane helix</keyword>
<dbReference type="Pfam" id="PF01895">
    <property type="entry name" value="PhoU"/>
    <property type="match status" value="1"/>
</dbReference>
<feature type="transmembrane region" description="Helical" evidence="6">
    <location>
        <begin position="173"/>
        <end position="199"/>
    </location>
</feature>
<feature type="domain" description="PhoU" evidence="7">
    <location>
        <begin position="338"/>
        <end position="423"/>
    </location>
</feature>
<dbReference type="InterPro" id="IPR026022">
    <property type="entry name" value="PhoU_dom"/>
</dbReference>
<dbReference type="Gene3D" id="1.20.58.220">
    <property type="entry name" value="Phosphate transport system protein phou homolog 2, domain 2"/>
    <property type="match status" value="1"/>
</dbReference>
<keyword evidence="2" id="KW-1003">Cell membrane</keyword>
<keyword evidence="3 6" id="KW-0812">Transmembrane</keyword>
<dbReference type="PANTHER" id="PTHR10010">
    <property type="entry name" value="SOLUTE CARRIER FAMILY 34 SODIUM PHOSPHATE , MEMBER 2-RELATED"/>
    <property type="match status" value="1"/>
</dbReference>
<sequence>MTQSWLALLGGMALFTFGLSQTSESLRRLTAGWLKSLLLVMTKNPLGSVILGITTTMLAGSSSAITVMVVSFVSAGLLELRQALEVILGAAIGTTLTVQLISFDFIRYAPILVFLGVVILIIQRGKENASLGSLTLGFGLIFYGMMVMIGAVHNLSAEAGVKSALKLLNHNALLTYLLVLLFTAVIQNSATVIALAITFRLHGLISLPTGLVIVFAANVGSTAAAMYSAWLGGSRSAKRTATAYFLMKFSLSLLAWASLGLFEHVLLSVETAPGRVLADAHTLFNILLAVLFLPFLGPIARLMQRWLPDIRPKPISPLLDMDLLDDPHVALTRAAQEIARMARIIQNQIFDNLPAYLEMPRESISRSMRQAESDVDLLHHAITHYLFQLGQVSHLTDTELTSQVRLLYLANHLEHLSDTAIKVMNTRDKLVRRNFSWPPGLWNDTLALLTRLGEQYHRLADAISLDDDEQALSLVQENPELLRQEAKIRLNILTHVEESQLRFTSTLLELSDDLSLLTNRIAAVSRALLGII</sequence>
<evidence type="ECO:0000256" key="5">
    <source>
        <dbReference type="ARBA" id="ARBA00023136"/>
    </source>
</evidence>
<gene>
    <name evidence="8" type="ORF">C7B47_06420</name>
</gene>
<evidence type="ECO:0000256" key="1">
    <source>
        <dbReference type="ARBA" id="ARBA00004651"/>
    </source>
</evidence>
<dbReference type="PANTHER" id="PTHR10010:SF46">
    <property type="entry name" value="SODIUM-DEPENDENT PHOSPHATE TRANSPORT PROTEIN 2B"/>
    <property type="match status" value="1"/>
</dbReference>
<evidence type="ECO:0000256" key="4">
    <source>
        <dbReference type="ARBA" id="ARBA00022989"/>
    </source>
</evidence>
<evidence type="ECO:0000256" key="2">
    <source>
        <dbReference type="ARBA" id="ARBA00022475"/>
    </source>
</evidence>
<dbReference type="GO" id="GO:0005436">
    <property type="term" value="F:sodium:phosphate symporter activity"/>
    <property type="evidence" value="ECO:0007669"/>
    <property type="project" value="InterPro"/>
</dbReference>
<feature type="transmembrane region" description="Helical" evidence="6">
    <location>
        <begin position="243"/>
        <end position="262"/>
    </location>
</feature>
<proteinExistence type="predicted"/>
<feature type="transmembrane region" description="Helical" evidence="6">
    <location>
        <begin position="105"/>
        <end position="123"/>
    </location>
</feature>
<evidence type="ECO:0000313" key="9">
    <source>
        <dbReference type="Proteomes" id="UP000242705"/>
    </source>
</evidence>
<dbReference type="NCBIfam" id="NF037997">
    <property type="entry name" value="Na_Pi_symport"/>
    <property type="match status" value="1"/>
</dbReference>
<dbReference type="Pfam" id="PF02690">
    <property type="entry name" value="Na_Pi_cotrans"/>
    <property type="match status" value="1"/>
</dbReference>
<dbReference type="InterPro" id="IPR003841">
    <property type="entry name" value="Na/Pi_transpt"/>
</dbReference>
<evidence type="ECO:0000256" key="3">
    <source>
        <dbReference type="ARBA" id="ARBA00022692"/>
    </source>
</evidence>
<feature type="transmembrane region" description="Helical" evidence="6">
    <location>
        <begin position="46"/>
        <end position="73"/>
    </location>
</feature>